<sequence length="48" mass="5505">MGIYDRDWYKESQKEEGTVSRKSDRFTKGLITGLVIGFVIGFLVFGFI</sequence>
<keyword evidence="3" id="KW-1185">Reference proteome</keyword>
<gene>
    <name evidence="2" type="ORF">MESINF_1851</name>
</gene>
<evidence type="ECO:0000313" key="3">
    <source>
        <dbReference type="Proteomes" id="UP000250796"/>
    </source>
</evidence>
<keyword evidence="1" id="KW-0472">Membrane</keyword>
<accession>A0A7Z7PNR7</accession>
<protein>
    <submittedName>
        <fullName evidence="2">Uncharacterized protein</fullName>
    </submittedName>
</protein>
<evidence type="ECO:0000256" key="1">
    <source>
        <dbReference type="SAM" id="Phobius"/>
    </source>
</evidence>
<reference evidence="2 3" key="1">
    <citation type="submission" date="2017-01" db="EMBL/GenBank/DDBJ databases">
        <authorList>
            <person name="Erauso G."/>
        </authorList>
    </citation>
    <scope>NUCLEOTIDE SEQUENCE [LARGE SCALE GENOMIC DNA]</scope>
    <source>
        <strain evidence="2">MESINF1</strain>
    </source>
</reference>
<keyword evidence="1" id="KW-1133">Transmembrane helix</keyword>
<dbReference type="Proteomes" id="UP000250796">
    <property type="component" value="Chromosome MESINF"/>
</dbReference>
<organism evidence="2 3">
    <name type="scientific">Mesotoga infera</name>
    <dbReference type="NCBI Taxonomy" id="1236046"/>
    <lineage>
        <taxon>Bacteria</taxon>
        <taxon>Thermotogati</taxon>
        <taxon>Thermotogota</taxon>
        <taxon>Thermotogae</taxon>
        <taxon>Kosmotogales</taxon>
        <taxon>Kosmotogaceae</taxon>
        <taxon>Mesotoga</taxon>
    </lineage>
</organism>
<proteinExistence type="predicted"/>
<keyword evidence="1" id="KW-0812">Transmembrane</keyword>
<evidence type="ECO:0000313" key="2">
    <source>
        <dbReference type="EMBL" id="SSC13295.1"/>
    </source>
</evidence>
<feature type="transmembrane region" description="Helical" evidence="1">
    <location>
        <begin position="29"/>
        <end position="47"/>
    </location>
</feature>
<dbReference type="KEGG" id="minf:MESINF_1851"/>
<name>A0A7Z7PNR7_9BACT</name>
<dbReference type="EMBL" id="LS974202">
    <property type="protein sequence ID" value="SSC13295.1"/>
    <property type="molecule type" value="Genomic_DNA"/>
</dbReference>
<dbReference type="AlphaFoldDB" id="A0A7Z7PNR7"/>